<feature type="compositionally biased region" description="Polar residues" evidence="1">
    <location>
        <begin position="108"/>
        <end position="121"/>
    </location>
</feature>
<organism evidence="2 3">
    <name type="scientific">Papaver atlanticum</name>
    <dbReference type="NCBI Taxonomy" id="357466"/>
    <lineage>
        <taxon>Eukaryota</taxon>
        <taxon>Viridiplantae</taxon>
        <taxon>Streptophyta</taxon>
        <taxon>Embryophyta</taxon>
        <taxon>Tracheophyta</taxon>
        <taxon>Spermatophyta</taxon>
        <taxon>Magnoliopsida</taxon>
        <taxon>Ranunculales</taxon>
        <taxon>Papaveraceae</taxon>
        <taxon>Papaveroideae</taxon>
        <taxon>Papaver</taxon>
    </lineage>
</organism>
<dbReference type="PANTHER" id="PTHR33167">
    <property type="entry name" value="TRANSCRIPTION FACTOR, PUTATIVE (DUF863)-RELATED"/>
    <property type="match status" value="1"/>
</dbReference>
<reference evidence="2" key="1">
    <citation type="submission" date="2022-04" db="EMBL/GenBank/DDBJ databases">
        <title>A functionally conserved STORR gene fusion in Papaver species that diverged 16.8 million years ago.</title>
        <authorList>
            <person name="Catania T."/>
        </authorList>
    </citation>
    <scope>NUCLEOTIDE SEQUENCE</scope>
    <source>
        <strain evidence="2">S-188037</strain>
    </source>
</reference>
<dbReference type="PANTHER" id="PTHR33167:SF4">
    <property type="entry name" value="TRANSCRIPTION FACTOR, PUTATIVE (DUF863)-RELATED"/>
    <property type="match status" value="1"/>
</dbReference>
<dbReference type="InterPro" id="IPR008581">
    <property type="entry name" value="DUF863_pln"/>
</dbReference>
<name>A0AAD4TET5_9MAGN</name>
<evidence type="ECO:0000313" key="3">
    <source>
        <dbReference type="Proteomes" id="UP001202328"/>
    </source>
</evidence>
<protein>
    <submittedName>
        <fullName evidence="2">Uncharacterized protein</fullName>
    </submittedName>
</protein>
<dbReference type="Proteomes" id="UP001202328">
    <property type="component" value="Unassembled WGS sequence"/>
</dbReference>
<dbReference type="AlphaFoldDB" id="A0AAD4TET5"/>
<proteinExistence type="predicted"/>
<dbReference type="Pfam" id="PF05904">
    <property type="entry name" value="DUF863"/>
    <property type="match status" value="2"/>
</dbReference>
<feature type="region of interest" description="Disordered" evidence="1">
    <location>
        <begin position="462"/>
        <end position="503"/>
    </location>
</feature>
<feature type="region of interest" description="Disordered" evidence="1">
    <location>
        <begin position="1050"/>
        <end position="1129"/>
    </location>
</feature>
<keyword evidence="3" id="KW-1185">Reference proteome</keyword>
<gene>
    <name evidence="2" type="ORF">MKW98_017625</name>
</gene>
<dbReference type="EMBL" id="JAJJMB010002020">
    <property type="protein sequence ID" value="KAI3953801.1"/>
    <property type="molecule type" value="Genomic_DNA"/>
</dbReference>
<feature type="compositionally biased region" description="Polar residues" evidence="1">
    <location>
        <begin position="486"/>
        <end position="503"/>
    </location>
</feature>
<sequence length="1129" mass="125078">MGMKIQCKSFSPVFHSMRDLNEDANSGSWPVYYDDKMLKNEQYYNCFVPRSEMNGYADYDKEVLKQTILEHDNVFRKQVFELHRLYKTQRDLMNEFRRKELQKYSRPTEISQSSGPFSSHTPSEDVKMLQVPSFSLVSPNCSRPCISGAESMQSPSTFLKESSVPVTPNAVQNGSIYKEGDISKSKSKQVARKMFDLQLPADQYVDSDGEQNGEENGFQSSSVAAYPPKLYSGVAPGLGTKLSLGNGVSLGCQRDDLLVSNRLGLADLNQPLQVEEAIPSAPVEFSGTAVSHHGGNQGQQQPTNSNYLGFPREFFLTAQSSGSHQTDIHLENEGKREQPYNLEAGPSRENFDSFRLQKLPAQSSSPMIGFTMTHDYPAFSVSDSLKRQPWRETAACGLEIPESSQSRSKYLGSALEPRIPTSYQCVSQSENITESSSVSSWIKPINNFHEKSTEVRALRCLNSSSPSSNSSKSSVQNPVVVGNGWHFNNSPKPNSSCGNESTSKNGFYHGSQAEYSASKVPFRSTRFDILNGNIVNNSASEQYENHTPTKYFRGLECVDVKSAKGVNLNLAVPNGYQDEAVRRHDVVIIDGEVKNGDRPTGLPWKRAKVACENRSTIDRAARQQDLVIIDGEGKNGDRPLGLPWLRANLTSEDIPSIDGVIRQHPVIIDREAKNEDRPLGLPWLRGKLTCENGPTIGKGHPNITGLSSSNQATIKAVEAVNFSTTTLFQNFNPSSSTSGSWSLGGGDGQDIRNILGVPMFDKSHSSKYQNVLASPAKCQFPPRVEETQNSGKVLFDINLSEEPAKPESSSRLSSSHNLKGLDMNRSGYRNDFNLNLSLDEEENSAIPYIPKPTVKIAVEIDLEAPAVTENLEENPLHGDCSLNQLESNVESSATKDPQMELERIASEAIVMISSSAKFSDNSALKSSEESLKDSLSWFADVVSAMAGLEIEAKDHEESSCESDYFESMTLKLTETKLEELPCQIWVPDNQKEEEVVTCAVPTRRRRGQSRRGRQKRDFQRDILPGLVSLSRHEVTEDLQTFGGLMRATGHSWQSSLTRRNAARNGWARGRKRTQGPAPPPPPPMVRSPPPKEQPNNIDVTERSLKGWGKTTRRPRRQRLPAGTPLPLTH</sequence>
<feature type="compositionally biased region" description="Pro residues" evidence="1">
    <location>
        <begin position="1076"/>
        <end position="1092"/>
    </location>
</feature>
<comment type="caution">
    <text evidence="2">The sequence shown here is derived from an EMBL/GenBank/DDBJ whole genome shotgun (WGS) entry which is preliminary data.</text>
</comment>
<feature type="region of interest" description="Disordered" evidence="1">
    <location>
        <begin position="321"/>
        <end position="342"/>
    </location>
</feature>
<accession>A0AAD4TET5</accession>
<feature type="compositionally biased region" description="Basic and acidic residues" evidence="1">
    <location>
        <begin position="326"/>
        <end position="338"/>
    </location>
</feature>
<feature type="compositionally biased region" description="Low complexity" evidence="1">
    <location>
        <begin position="462"/>
        <end position="481"/>
    </location>
</feature>
<feature type="compositionally biased region" description="Low complexity" evidence="1">
    <location>
        <begin position="1058"/>
        <end position="1067"/>
    </location>
</feature>
<evidence type="ECO:0000256" key="1">
    <source>
        <dbReference type="SAM" id="MobiDB-lite"/>
    </source>
</evidence>
<evidence type="ECO:0000313" key="2">
    <source>
        <dbReference type="EMBL" id="KAI3953801.1"/>
    </source>
</evidence>
<feature type="region of interest" description="Disordered" evidence="1">
    <location>
        <begin position="103"/>
        <end position="123"/>
    </location>
</feature>